<dbReference type="Proteomes" id="UP000642938">
    <property type="component" value="Unassembled WGS sequence"/>
</dbReference>
<evidence type="ECO:0000256" key="1">
    <source>
        <dbReference type="SAM" id="MobiDB-lite"/>
    </source>
</evidence>
<name>A0ABQ1XTL8_9SPHI</name>
<sequence>MVYCNFFLSPTDKRLPLTLHLTYGLKFERLKLMENSTNHTKKILTPSVVHDDLPEVKKPEHLRKVPADQDSALPENPERNYHHDELRSENAGRKEIRQADDDIWNGEDA</sequence>
<evidence type="ECO:0000313" key="2">
    <source>
        <dbReference type="EMBL" id="GGH02578.1"/>
    </source>
</evidence>
<feature type="compositionally biased region" description="Basic and acidic residues" evidence="1">
    <location>
        <begin position="51"/>
        <end position="67"/>
    </location>
</feature>
<organism evidence="2 3">
    <name type="scientific">Pedobacter zeae</name>
    <dbReference type="NCBI Taxonomy" id="1737356"/>
    <lineage>
        <taxon>Bacteria</taxon>
        <taxon>Pseudomonadati</taxon>
        <taxon>Bacteroidota</taxon>
        <taxon>Sphingobacteriia</taxon>
        <taxon>Sphingobacteriales</taxon>
        <taxon>Sphingobacteriaceae</taxon>
        <taxon>Pedobacter</taxon>
    </lineage>
</organism>
<reference evidence="3" key="1">
    <citation type="journal article" date="2019" name="Int. J. Syst. Evol. Microbiol.">
        <title>The Global Catalogue of Microorganisms (GCM) 10K type strain sequencing project: providing services to taxonomists for standard genome sequencing and annotation.</title>
        <authorList>
            <consortium name="The Broad Institute Genomics Platform"/>
            <consortium name="The Broad Institute Genome Sequencing Center for Infectious Disease"/>
            <person name="Wu L."/>
            <person name="Ma J."/>
        </authorList>
    </citation>
    <scope>NUCLEOTIDE SEQUENCE [LARGE SCALE GENOMIC DNA]</scope>
    <source>
        <strain evidence="3">CGMCC 1.15287</strain>
    </source>
</reference>
<accession>A0ABQ1XTL8</accession>
<proteinExistence type="predicted"/>
<gene>
    <name evidence="2" type="ORF">GCM10007422_17170</name>
</gene>
<keyword evidence="3" id="KW-1185">Reference proteome</keyword>
<feature type="region of interest" description="Disordered" evidence="1">
    <location>
        <begin position="51"/>
        <end position="109"/>
    </location>
</feature>
<comment type="caution">
    <text evidence="2">The sequence shown here is derived from an EMBL/GenBank/DDBJ whole genome shotgun (WGS) entry which is preliminary data.</text>
</comment>
<dbReference type="EMBL" id="BMHZ01000002">
    <property type="protein sequence ID" value="GGH02578.1"/>
    <property type="molecule type" value="Genomic_DNA"/>
</dbReference>
<protein>
    <submittedName>
        <fullName evidence="2">Uncharacterized protein</fullName>
    </submittedName>
</protein>
<feature type="compositionally biased region" description="Basic and acidic residues" evidence="1">
    <location>
        <begin position="76"/>
        <end position="100"/>
    </location>
</feature>
<evidence type="ECO:0000313" key="3">
    <source>
        <dbReference type="Proteomes" id="UP000642938"/>
    </source>
</evidence>